<evidence type="ECO:0000256" key="2">
    <source>
        <dbReference type="ARBA" id="ARBA00012522"/>
    </source>
</evidence>
<accession>A0A8S1BN32</accession>
<dbReference type="GO" id="GO:0160198">
    <property type="term" value="F:polyprenal reductase activity"/>
    <property type="evidence" value="ECO:0007669"/>
    <property type="project" value="UniProtKB-EC"/>
</dbReference>
<feature type="transmembrane region" description="Helical" evidence="9">
    <location>
        <begin position="12"/>
        <end position="31"/>
    </location>
</feature>
<evidence type="ECO:0000256" key="7">
    <source>
        <dbReference type="ARBA" id="ARBA00047186"/>
    </source>
</evidence>
<evidence type="ECO:0000256" key="8">
    <source>
        <dbReference type="ARBA" id="ARBA00049427"/>
    </source>
</evidence>
<dbReference type="GO" id="GO:0006488">
    <property type="term" value="P:dolichol-linked oligosaccharide biosynthetic process"/>
    <property type="evidence" value="ECO:0007669"/>
    <property type="project" value="UniProtKB-UniRule"/>
</dbReference>
<comment type="similarity">
    <text evidence="6 9">Belongs to the steroid 5-alpha reductase family. Polyprenal reductase subfamily.</text>
</comment>
<comment type="pathway">
    <text evidence="9">Protein modification; protein glycosylation.</text>
</comment>
<dbReference type="PANTHER" id="PTHR14624:SF0">
    <property type="entry name" value="POLYPRENOL REDUCTASE"/>
    <property type="match status" value="1"/>
</dbReference>
<feature type="transmembrane region" description="Helical" evidence="9">
    <location>
        <begin position="191"/>
        <end position="208"/>
    </location>
</feature>
<feature type="transmembrane region" description="Helical" evidence="9">
    <location>
        <begin position="155"/>
        <end position="179"/>
    </location>
</feature>
<dbReference type="PANTHER" id="PTHR14624">
    <property type="entry name" value="DFG10 PROTEIN"/>
    <property type="match status" value="1"/>
</dbReference>
<feature type="transmembrane region" description="Helical" evidence="9">
    <location>
        <begin position="254"/>
        <end position="278"/>
    </location>
</feature>
<dbReference type="OrthoDB" id="5788137at2759"/>
<keyword evidence="5 9" id="KW-0472">Membrane</keyword>
<dbReference type="EMBL" id="CADEPI010000004">
    <property type="protein sequence ID" value="CAB3360802.1"/>
    <property type="molecule type" value="Genomic_DNA"/>
</dbReference>
<comment type="subcellular location">
    <subcellularLocation>
        <location evidence="1">Endomembrane system</location>
        <topology evidence="1">Multi-pass membrane protein</topology>
    </subcellularLocation>
    <subcellularLocation>
        <location evidence="9">Endoplasmic reticulum membrane</location>
    </subcellularLocation>
</comment>
<dbReference type="GO" id="GO:0016095">
    <property type="term" value="P:polyprenol catabolic process"/>
    <property type="evidence" value="ECO:0007669"/>
    <property type="project" value="UniProtKB-UniRule"/>
</dbReference>
<keyword evidence="9" id="KW-0560">Oxidoreductase</keyword>
<dbReference type="Proteomes" id="UP000494165">
    <property type="component" value="Unassembled WGS sequence"/>
</dbReference>
<evidence type="ECO:0000256" key="5">
    <source>
        <dbReference type="ARBA" id="ARBA00023136"/>
    </source>
</evidence>
<dbReference type="GO" id="GO:0003865">
    <property type="term" value="F:3-oxo-5-alpha-steroid 4-dehydrogenase activity"/>
    <property type="evidence" value="ECO:0007669"/>
    <property type="project" value="TreeGrafter"/>
</dbReference>
<dbReference type="GO" id="GO:0005789">
    <property type="term" value="C:endoplasmic reticulum membrane"/>
    <property type="evidence" value="ECO:0007669"/>
    <property type="project" value="UniProtKB-SubCell"/>
</dbReference>
<comment type="catalytic activity">
    <reaction evidence="8 9">
        <text>a di-trans,poly-cis-dolichal + NADP(+) = a di-trans,poly-cis-polyprenal + NADPH + H(+)</text>
        <dbReference type="Rhea" id="RHEA:80727"/>
        <dbReference type="Rhea" id="RHEA-COMP:19536"/>
        <dbReference type="Rhea" id="RHEA-COMP:19537"/>
        <dbReference type="ChEBI" id="CHEBI:15378"/>
        <dbReference type="ChEBI" id="CHEBI:57783"/>
        <dbReference type="ChEBI" id="CHEBI:58349"/>
        <dbReference type="ChEBI" id="CHEBI:231623"/>
        <dbReference type="ChEBI" id="CHEBI:231637"/>
        <dbReference type="EC" id="1.3.1.94"/>
    </reaction>
    <physiologicalReaction direction="right-to-left" evidence="8 9">
        <dbReference type="Rhea" id="RHEA:80729"/>
    </physiologicalReaction>
</comment>
<evidence type="ECO:0000256" key="4">
    <source>
        <dbReference type="ARBA" id="ARBA00022989"/>
    </source>
</evidence>
<gene>
    <name evidence="11" type="ORF">CLODIP_2_CD03277</name>
</gene>
<proteinExistence type="inferred from homology"/>
<dbReference type="PROSITE" id="PS50244">
    <property type="entry name" value="S5A_REDUCTASE"/>
    <property type="match status" value="1"/>
</dbReference>
<evidence type="ECO:0000256" key="3">
    <source>
        <dbReference type="ARBA" id="ARBA00022692"/>
    </source>
</evidence>
<evidence type="ECO:0000259" key="10">
    <source>
        <dbReference type="Pfam" id="PF02544"/>
    </source>
</evidence>
<evidence type="ECO:0000256" key="1">
    <source>
        <dbReference type="ARBA" id="ARBA00004127"/>
    </source>
</evidence>
<evidence type="ECO:0000256" key="9">
    <source>
        <dbReference type="RuleBase" id="RU367081"/>
    </source>
</evidence>
<keyword evidence="12" id="KW-1185">Reference proteome</keyword>
<keyword evidence="9" id="KW-0521">NADP</keyword>
<feature type="transmembrane region" description="Helical" evidence="9">
    <location>
        <begin position="74"/>
        <end position="94"/>
    </location>
</feature>
<evidence type="ECO:0000313" key="11">
    <source>
        <dbReference type="EMBL" id="CAB3360802.1"/>
    </source>
</evidence>
<dbReference type="AlphaFoldDB" id="A0A8S1BN32"/>
<comment type="function">
    <text evidence="9">Plays a key role in early steps of protein N-linked glycosylation by being involved in the conversion of polyprenol into dolichol. Acts as a polyprenal reductase that mediates the reduction of polyprenal into dolichal in a NADP-dependent mechanism. Dolichols are required for the synthesis of dolichol-linked monosaccharides and the oligosaccharide precursor used for N-glycosylation.</text>
</comment>
<keyword evidence="9" id="KW-0256">Endoplasmic reticulum</keyword>
<evidence type="ECO:0000256" key="6">
    <source>
        <dbReference type="ARBA" id="ARBA00046320"/>
    </source>
</evidence>
<comment type="caution">
    <text evidence="11">The sequence shown here is derived from an EMBL/GenBank/DDBJ whole genome shotgun (WGS) entry which is preliminary data.</text>
</comment>
<name>A0A8S1BN32_9INSE</name>
<organism evidence="11 12">
    <name type="scientific">Cloeon dipterum</name>
    <dbReference type="NCBI Taxonomy" id="197152"/>
    <lineage>
        <taxon>Eukaryota</taxon>
        <taxon>Metazoa</taxon>
        <taxon>Ecdysozoa</taxon>
        <taxon>Arthropoda</taxon>
        <taxon>Hexapoda</taxon>
        <taxon>Insecta</taxon>
        <taxon>Pterygota</taxon>
        <taxon>Palaeoptera</taxon>
        <taxon>Ephemeroptera</taxon>
        <taxon>Pisciforma</taxon>
        <taxon>Baetidae</taxon>
        <taxon>Cloeon</taxon>
    </lineage>
</organism>
<dbReference type="InterPro" id="IPR039698">
    <property type="entry name" value="Dfg10/SRD5A3"/>
</dbReference>
<dbReference type="EC" id="1.3.1.94" evidence="2 9"/>
<keyword evidence="3 9" id="KW-0812">Transmembrane</keyword>
<dbReference type="InterPro" id="IPR001104">
    <property type="entry name" value="3-oxo-5_a-steroid_4-DH_C"/>
</dbReference>
<keyword evidence="4 9" id="KW-1133">Transmembrane helix</keyword>
<reference evidence="11 12" key="1">
    <citation type="submission" date="2020-04" db="EMBL/GenBank/DDBJ databases">
        <authorList>
            <person name="Alioto T."/>
            <person name="Alioto T."/>
            <person name="Gomez Garrido J."/>
        </authorList>
    </citation>
    <scope>NUCLEOTIDE SEQUENCE [LARGE SCALE GENOMIC DNA]</scope>
</reference>
<dbReference type="GO" id="GO:0102389">
    <property type="term" value="F:polyprenol reductase activity"/>
    <property type="evidence" value="ECO:0007669"/>
    <property type="project" value="UniProtKB-UniRule"/>
</dbReference>
<evidence type="ECO:0000313" key="12">
    <source>
        <dbReference type="Proteomes" id="UP000494165"/>
    </source>
</evidence>
<protein>
    <recommendedName>
        <fullName evidence="7 9">Polyprenal reductase</fullName>
        <ecNumber evidence="2 9">1.3.1.94</ecNumber>
    </recommendedName>
</protein>
<feature type="domain" description="3-oxo-5-alpha-steroid 4-dehydrogenase C-terminal" evidence="10">
    <location>
        <begin position="196"/>
        <end position="278"/>
    </location>
</feature>
<sequence>MEVPPVLLDLPHLKVTLGIMTLTTLVLGALVNLIEPYLPAFVIQALRYGKFAYRGPKQSWIKPIEIPKSSFKHFYYFAAFYTSYITYLTFFVYYGNAAVPHWFVKYLDLLASSKREATISSSRVLVALVLLSLQCWRRLYETTCVSVFSSGKINIAQYLAGFFHYIFAAAAIVAEAPVFALKGKSASENDGLSVGSVVAVGIFLWAFIHQYRCALILANLRKDSKGKVVTTKHQIPVGDWFEAVSSPHLLAETMMYICLTILLWPNSCWMFILVWVLTNQVTVEFLIRLNNTLLFLFKQLKNISTLICQMKLEILFPRLRLLC</sequence>
<dbReference type="Pfam" id="PF02544">
    <property type="entry name" value="Steroid_dh"/>
    <property type="match status" value="1"/>
</dbReference>